<dbReference type="Gene3D" id="1.25.40.10">
    <property type="entry name" value="Tetratricopeptide repeat domain"/>
    <property type="match status" value="1"/>
</dbReference>
<accession>A0A9W6MI26</accession>
<comment type="caution">
    <text evidence="2">The sequence shown here is derived from an EMBL/GenBank/DDBJ whole genome shotgun (WGS) entry which is preliminary data.</text>
</comment>
<dbReference type="AlphaFoldDB" id="A0A9W6MI26"/>
<sequence length="453" mass="49395">MTPKDDAKPGWAVRVRAERRNMGWDVHTMARRLRAAAGDGSRDLPDHTSLVRTIRRWESGEITMPSERYRLLYSRATGIPEAILFAPAGTLSPYDGTADNEGRTSGDEGEGDPTNRRDVLRVGLAAAMGRVLGDAADEAMEFTRRASQTAVGRATLEHLEAVVTDIATNVNRSSPADVFTVARAYRQRVDQLIRSPHTLKEGCELFVYAGWLSQELAWLTHELGNPAAARAYAIDAFEHADQAGHDELYAHAANALASIAIQDKQPDHALSAARKGLARVPGRHILAVRLNTQAARANAQLKQRAECESLLRAAEETYERLPGSMPGRFGTDAGASAAAQTIPSYSALAWLSLGDFDRSRKQSEIAIAAYEAKPAESRVPSSEALTRIYLGIALAQLGSPEEAIAMGAQGLESPRMTAPIRSRAAHLDEILMRRYPDMSEVENFHQRRLALAT</sequence>
<name>A0A9W6MI26_9ACTN</name>
<proteinExistence type="predicted"/>
<dbReference type="Proteomes" id="UP001143474">
    <property type="component" value="Unassembled WGS sequence"/>
</dbReference>
<dbReference type="EMBL" id="BSEV01000037">
    <property type="protein sequence ID" value="GLK14815.1"/>
    <property type="molecule type" value="Genomic_DNA"/>
</dbReference>
<dbReference type="RefSeq" id="WP_271223044.1">
    <property type="nucleotide sequence ID" value="NZ_BAAAVD010000059.1"/>
</dbReference>
<protein>
    <submittedName>
        <fullName evidence="2">Uncharacterized protein</fullName>
    </submittedName>
</protein>
<gene>
    <name evidence="2" type="ORF">GCM10017600_82270</name>
</gene>
<feature type="region of interest" description="Disordered" evidence="1">
    <location>
        <begin position="90"/>
        <end position="116"/>
    </location>
</feature>
<reference evidence="2" key="2">
    <citation type="submission" date="2023-01" db="EMBL/GenBank/DDBJ databases">
        <authorList>
            <person name="Sun Q."/>
            <person name="Evtushenko L."/>
        </authorList>
    </citation>
    <scope>NUCLEOTIDE SEQUENCE</scope>
    <source>
        <strain evidence="2">VKM Ac-2007</strain>
    </source>
</reference>
<dbReference type="InterPro" id="IPR011990">
    <property type="entry name" value="TPR-like_helical_dom_sf"/>
</dbReference>
<evidence type="ECO:0000313" key="2">
    <source>
        <dbReference type="EMBL" id="GLK14815.1"/>
    </source>
</evidence>
<evidence type="ECO:0000256" key="1">
    <source>
        <dbReference type="SAM" id="MobiDB-lite"/>
    </source>
</evidence>
<keyword evidence="3" id="KW-1185">Reference proteome</keyword>
<evidence type="ECO:0000313" key="3">
    <source>
        <dbReference type="Proteomes" id="UP001143474"/>
    </source>
</evidence>
<dbReference type="SUPFAM" id="SSF48452">
    <property type="entry name" value="TPR-like"/>
    <property type="match status" value="2"/>
</dbReference>
<organism evidence="2 3">
    <name type="scientific">Streptosporangium carneum</name>
    <dbReference type="NCBI Taxonomy" id="47481"/>
    <lineage>
        <taxon>Bacteria</taxon>
        <taxon>Bacillati</taxon>
        <taxon>Actinomycetota</taxon>
        <taxon>Actinomycetes</taxon>
        <taxon>Streptosporangiales</taxon>
        <taxon>Streptosporangiaceae</taxon>
        <taxon>Streptosporangium</taxon>
    </lineage>
</organism>
<reference evidence="2" key="1">
    <citation type="journal article" date="2014" name="Int. J. Syst. Evol. Microbiol.">
        <title>Complete genome sequence of Corynebacterium casei LMG S-19264T (=DSM 44701T), isolated from a smear-ripened cheese.</title>
        <authorList>
            <consortium name="US DOE Joint Genome Institute (JGI-PGF)"/>
            <person name="Walter F."/>
            <person name="Albersmeier A."/>
            <person name="Kalinowski J."/>
            <person name="Ruckert C."/>
        </authorList>
    </citation>
    <scope>NUCLEOTIDE SEQUENCE</scope>
    <source>
        <strain evidence="2">VKM Ac-2007</strain>
    </source>
</reference>